<reference evidence="2" key="1">
    <citation type="submission" date="2021-12" db="EMBL/GenBank/DDBJ databases">
        <title>Alicyclobacillaceae gen. nov., sp. nov., isolated from chalcocite enrichment system.</title>
        <authorList>
            <person name="Jiang Z."/>
        </authorList>
    </citation>
    <scope>NUCLEOTIDE SEQUENCE</scope>
    <source>
        <strain evidence="2">MYW30-H2</strain>
    </source>
</reference>
<dbReference type="InterPro" id="IPR050248">
    <property type="entry name" value="Polysacc_deacetylase_ArnD"/>
</dbReference>
<organism evidence="2 3">
    <name type="scientific">Fodinisporobacter ferrooxydans</name>
    <dbReference type="NCBI Taxonomy" id="2901836"/>
    <lineage>
        <taxon>Bacteria</taxon>
        <taxon>Bacillati</taxon>
        <taxon>Bacillota</taxon>
        <taxon>Bacilli</taxon>
        <taxon>Bacillales</taxon>
        <taxon>Alicyclobacillaceae</taxon>
        <taxon>Fodinisporobacter</taxon>
    </lineage>
</organism>
<sequence>MKYINVSKQLHILRLHIHTHSKYWKSIWCCMIVFPLLCHSSVFANTLQEQDGIQHTVHQLAQQLKKEPIDAKMDPVWKAIPGLNGLEVEETATIERLKLHKDRSKPFSPVFKQIPPNRTLQDLMPAPIYRGNPEKKQMALMINVAWGEEYLPSILETLGNEHVKATFFFDGSWLSKHPDLAKEIVRNGHDFGNHGYHHLDMDRISIAKMNQEITDTNEQIKRAIGQSTRLFAPPSGAFNQTLVKQAFKHQMHTILWTLDTVDWKRPPARVIVQRIVPRAQNGAMVLMHPTAPTAAALKTMIPALKAKGYQLVTVSELLSPHRPEPLVNIANVHP</sequence>
<dbReference type="Pfam" id="PF01522">
    <property type="entry name" value="Polysacc_deac_1"/>
    <property type="match status" value="1"/>
</dbReference>
<dbReference type="InterPro" id="IPR011330">
    <property type="entry name" value="Glyco_hydro/deAcase_b/a-brl"/>
</dbReference>
<accession>A0ABY4CIZ0</accession>
<dbReference type="EMBL" id="CP089291">
    <property type="protein sequence ID" value="UOF89401.1"/>
    <property type="molecule type" value="Genomic_DNA"/>
</dbReference>
<protein>
    <submittedName>
        <fullName evidence="2">Polysaccharide deacetylase family protein</fullName>
    </submittedName>
</protein>
<evidence type="ECO:0000259" key="1">
    <source>
        <dbReference type="PROSITE" id="PS51677"/>
    </source>
</evidence>
<feature type="domain" description="NodB homology" evidence="1">
    <location>
        <begin position="136"/>
        <end position="312"/>
    </location>
</feature>
<dbReference type="CDD" id="cd10950">
    <property type="entry name" value="CE4_BsYlxY_like"/>
    <property type="match status" value="1"/>
</dbReference>
<dbReference type="PANTHER" id="PTHR10587">
    <property type="entry name" value="GLYCOSYL TRANSFERASE-RELATED"/>
    <property type="match status" value="1"/>
</dbReference>
<dbReference type="PROSITE" id="PS51677">
    <property type="entry name" value="NODB"/>
    <property type="match status" value="1"/>
</dbReference>
<gene>
    <name evidence="2" type="ORF">LSG31_16055</name>
</gene>
<dbReference type="PANTHER" id="PTHR10587:SF80">
    <property type="entry name" value="CHITOOLIGOSACCHARIDE DEACETYLASE"/>
    <property type="match status" value="1"/>
</dbReference>
<evidence type="ECO:0000313" key="3">
    <source>
        <dbReference type="Proteomes" id="UP000830167"/>
    </source>
</evidence>
<dbReference type="InterPro" id="IPR002509">
    <property type="entry name" value="NODB_dom"/>
</dbReference>
<evidence type="ECO:0000313" key="2">
    <source>
        <dbReference type="EMBL" id="UOF89401.1"/>
    </source>
</evidence>
<name>A0ABY4CIZ0_9BACL</name>
<dbReference type="Proteomes" id="UP000830167">
    <property type="component" value="Chromosome"/>
</dbReference>
<dbReference type="SUPFAM" id="SSF88713">
    <property type="entry name" value="Glycoside hydrolase/deacetylase"/>
    <property type="match status" value="1"/>
</dbReference>
<dbReference type="RefSeq" id="WP_347436088.1">
    <property type="nucleotide sequence ID" value="NZ_CP089291.1"/>
</dbReference>
<keyword evidence="3" id="KW-1185">Reference proteome</keyword>
<dbReference type="Gene3D" id="3.20.20.370">
    <property type="entry name" value="Glycoside hydrolase/deacetylase"/>
    <property type="match status" value="1"/>
</dbReference>
<proteinExistence type="predicted"/>